<feature type="signal peptide" evidence="1">
    <location>
        <begin position="1"/>
        <end position="28"/>
    </location>
</feature>
<keyword evidence="1" id="KW-0732">Signal</keyword>
<comment type="caution">
    <text evidence="2">The sequence shown here is derived from an EMBL/GenBank/DDBJ whole genome shotgun (WGS) entry which is preliminary data.</text>
</comment>
<keyword evidence="3" id="KW-1185">Reference proteome</keyword>
<accession>A0A561VC85</accession>
<dbReference type="AlphaFoldDB" id="A0A561VC85"/>
<organism evidence="2 3">
    <name type="scientific">Actinoplanes teichomyceticus</name>
    <dbReference type="NCBI Taxonomy" id="1867"/>
    <lineage>
        <taxon>Bacteria</taxon>
        <taxon>Bacillati</taxon>
        <taxon>Actinomycetota</taxon>
        <taxon>Actinomycetes</taxon>
        <taxon>Micromonosporales</taxon>
        <taxon>Micromonosporaceae</taxon>
        <taxon>Actinoplanes</taxon>
    </lineage>
</organism>
<evidence type="ECO:0000313" key="3">
    <source>
        <dbReference type="Proteomes" id="UP000320239"/>
    </source>
</evidence>
<gene>
    <name evidence="2" type="ORF">FHX34_10928</name>
</gene>
<evidence type="ECO:0008006" key="4">
    <source>
        <dbReference type="Google" id="ProtNLM"/>
    </source>
</evidence>
<dbReference type="EMBL" id="VIWY01000009">
    <property type="protein sequence ID" value="TWG09229.1"/>
    <property type="molecule type" value="Genomic_DNA"/>
</dbReference>
<proteinExistence type="predicted"/>
<evidence type="ECO:0000313" key="2">
    <source>
        <dbReference type="EMBL" id="TWG09229.1"/>
    </source>
</evidence>
<feature type="chain" id="PRO_5038664819" description="Secreted protein" evidence="1">
    <location>
        <begin position="29"/>
        <end position="259"/>
    </location>
</feature>
<sequence>MRNHRKAFTAGIPAALALSLGIGLSATAVDVAGAAGPAAAAEASASSRHLGPRQLEDAVLTEDDLPVGYRQLESPATMLAALFDPNGMSGTRWAAGRTTGTATAQPAGRGPAAVDRWLGTGTADVGETPLQMAAFMRGDEGPVLVQEIVATGEDLARHLVDGAEMMLDCCPVVTSDDMRITLSELPRMPQLGDASVAMAMTLSVEDEEADVDLTVHGTVVVLAHEDVFEKIVLLGSPKTMHDTEFEEIAENAFDKLAEA</sequence>
<reference evidence="2 3" key="1">
    <citation type="submission" date="2019-06" db="EMBL/GenBank/DDBJ databases">
        <title>Sequencing the genomes of 1000 actinobacteria strains.</title>
        <authorList>
            <person name="Klenk H.-P."/>
        </authorList>
    </citation>
    <scope>NUCLEOTIDE SEQUENCE [LARGE SCALE GENOMIC DNA]</scope>
    <source>
        <strain evidence="2 3">DSM 43866</strain>
    </source>
</reference>
<evidence type="ECO:0000256" key="1">
    <source>
        <dbReference type="SAM" id="SignalP"/>
    </source>
</evidence>
<dbReference type="Proteomes" id="UP000320239">
    <property type="component" value="Unassembled WGS sequence"/>
</dbReference>
<dbReference type="RefSeq" id="WP_122978503.1">
    <property type="nucleotide sequence ID" value="NZ_BOMX01000174.1"/>
</dbReference>
<protein>
    <recommendedName>
        <fullName evidence="4">Secreted protein</fullName>
    </recommendedName>
</protein>
<name>A0A561VC85_ACTTI</name>